<keyword evidence="7" id="KW-0274">FAD</keyword>
<dbReference type="GO" id="GO:0010181">
    <property type="term" value="F:FMN binding"/>
    <property type="evidence" value="ECO:0007669"/>
    <property type="project" value="InterPro"/>
</dbReference>
<dbReference type="InterPro" id="IPR050315">
    <property type="entry name" value="FAD-oxidoreductase_2"/>
</dbReference>
<dbReference type="SMART" id="SM00900">
    <property type="entry name" value="FMN_bind"/>
    <property type="match status" value="1"/>
</dbReference>
<dbReference type="Proteomes" id="UP000051638">
    <property type="component" value="Unassembled WGS sequence"/>
</dbReference>
<evidence type="ECO:0000256" key="9">
    <source>
        <dbReference type="ARBA" id="ARBA00049922"/>
    </source>
</evidence>
<protein>
    <recommendedName>
        <fullName evidence="5">Urocanate reductase</fullName>
        <ecNumber evidence="4">1.3.99.33</ecNumber>
    </recommendedName>
</protein>
<evidence type="ECO:0000256" key="5">
    <source>
        <dbReference type="ARBA" id="ARBA00015872"/>
    </source>
</evidence>
<dbReference type="GO" id="GO:0016020">
    <property type="term" value="C:membrane"/>
    <property type="evidence" value="ECO:0007669"/>
    <property type="project" value="InterPro"/>
</dbReference>
<evidence type="ECO:0000256" key="3">
    <source>
        <dbReference type="ARBA" id="ARBA00008040"/>
    </source>
</evidence>
<dbReference type="STRING" id="1423796.FC24_GL000310"/>
<gene>
    <name evidence="11" type="ORF">FC24_GL000310</name>
</gene>
<dbReference type="EMBL" id="AYYI01000015">
    <property type="protein sequence ID" value="KRM99347.1"/>
    <property type="molecule type" value="Genomic_DNA"/>
</dbReference>
<dbReference type="PANTHER" id="PTHR43400:SF7">
    <property type="entry name" value="FAD-DEPENDENT OXIDOREDUCTASE 2 FAD BINDING DOMAIN-CONTAINING PROTEIN"/>
    <property type="match status" value="1"/>
</dbReference>
<comment type="cofactor">
    <cofactor evidence="2">
        <name>FAD</name>
        <dbReference type="ChEBI" id="CHEBI:57692"/>
    </cofactor>
</comment>
<dbReference type="PANTHER" id="PTHR43400">
    <property type="entry name" value="FUMARATE REDUCTASE"/>
    <property type="match status" value="1"/>
</dbReference>
<dbReference type="AlphaFoldDB" id="A0A0R2DH84"/>
<comment type="cofactor">
    <cofactor evidence="1">
        <name>FMN</name>
        <dbReference type="ChEBI" id="CHEBI:58210"/>
    </cofactor>
</comment>
<evidence type="ECO:0000256" key="1">
    <source>
        <dbReference type="ARBA" id="ARBA00001917"/>
    </source>
</evidence>
<evidence type="ECO:0000256" key="2">
    <source>
        <dbReference type="ARBA" id="ARBA00001974"/>
    </source>
</evidence>
<dbReference type="SUPFAM" id="SSF56425">
    <property type="entry name" value="Succinate dehydrogenase/fumarate reductase flavoprotein, catalytic domain"/>
    <property type="match status" value="1"/>
</dbReference>
<evidence type="ECO:0000313" key="11">
    <source>
        <dbReference type="EMBL" id="KRM99347.1"/>
    </source>
</evidence>
<evidence type="ECO:0000313" key="12">
    <source>
        <dbReference type="Proteomes" id="UP000051638"/>
    </source>
</evidence>
<sequence>MATDEKQIKATAQGHNGPIELKLNVAQQQLKDIQVVHHSETPGIFNQVFAKLHNQILNSQSFDVDAISGATVMSKGILTASKHALTAAHVKLKGKPQKKVSEGPKTFTADVVVIGGGEAGLVAACRALSLGKRVILVEKNGYLGGATIFNGSNVTATGSKTAQRIFGSTLAKKDSPQKLVADVTRESHQTNTPTLTTLMANQIGAAIDFISDFAQLDYRQAQTQTPEHSVKRQIELPTSSSYELIQKVAAAFVKKGGKILLDTRVENLIQTGTQIKGIVAKSKHQIVRVLAPAIILASGGYGANTKMRTAVNAGLDYYGPMTSTGDAYQFLAPLKLKTQHLDWYKVYPHGVETTPGIAKLTTYASKQATDMGAIYVNRQGQRIVNESAVYADLRDAILQQTDKIAFLVMDQRTWDAFYKLLLLHDFTATEIESYFAKAGQSSPILVKGTLSQVAQKAGIDVAGLTQTVQKYNQYAKTGKDPQFHRQPQYLHGYVGTKYYVIEQRDRFATSLGGFTAGSDLRLEQQNGTKIVNLFGAGEVVGGANGHDSMPSMMNSWAIASGYVAGMTAAQFNQKSDK</sequence>
<comment type="catalytic activity">
    <reaction evidence="9">
        <text>dihydrourocanate + A = urocanate + AH2</text>
        <dbReference type="Rhea" id="RHEA:36059"/>
        <dbReference type="ChEBI" id="CHEBI:13193"/>
        <dbReference type="ChEBI" id="CHEBI:17499"/>
        <dbReference type="ChEBI" id="CHEBI:27247"/>
        <dbReference type="ChEBI" id="CHEBI:72991"/>
        <dbReference type="EC" id="1.3.99.33"/>
    </reaction>
</comment>
<dbReference type="GO" id="GO:0033765">
    <property type="term" value="F:steroid dehydrogenase activity, acting on the CH-CH group of donors"/>
    <property type="evidence" value="ECO:0007669"/>
    <property type="project" value="UniProtKB-ARBA"/>
</dbReference>
<dbReference type="Gene3D" id="3.90.1010.20">
    <property type="match status" value="1"/>
</dbReference>
<evidence type="ECO:0000259" key="10">
    <source>
        <dbReference type="SMART" id="SM00900"/>
    </source>
</evidence>
<evidence type="ECO:0000256" key="7">
    <source>
        <dbReference type="ARBA" id="ARBA00022827"/>
    </source>
</evidence>
<proteinExistence type="inferred from homology"/>
<dbReference type="PRINTS" id="PR00368">
    <property type="entry name" value="FADPNR"/>
</dbReference>
<dbReference type="InterPro" id="IPR036188">
    <property type="entry name" value="FAD/NAD-bd_sf"/>
</dbReference>
<accession>A0A0R2DH84</accession>
<dbReference type="InterPro" id="IPR007329">
    <property type="entry name" value="FMN-bd"/>
</dbReference>
<dbReference type="SUPFAM" id="SSF51905">
    <property type="entry name" value="FAD/NAD(P)-binding domain"/>
    <property type="match status" value="1"/>
</dbReference>
<evidence type="ECO:0000256" key="6">
    <source>
        <dbReference type="ARBA" id="ARBA00022630"/>
    </source>
</evidence>
<dbReference type="Pfam" id="PF00890">
    <property type="entry name" value="FAD_binding_2"/>
    <property type="match status" value="1"/>
</dbReference>
<evidence type="ECO:0000256" key="4">
    <source>
        <dbReference type="ARBA" id="ARBA00013137"/>
    </source>
</evidence>
<dbReference type="RefSeq" id="WP_057873231.1">
    <property type="nucleotide sequence ID" value="NZ_AYYI01000015.1"/>
</dbReference>
<feature type="domain" description="FMN-binding" evidence="10">
    <location>
        <begin position="14"/>
        <end position="88"/>
    </location>
</feature>
<evidence type="ECO:0000256" key="8">
    <source>
        <dbReference type="ARBA" id="ARBA00023002"/>
    </source>
</evidence>
<dbReference type="PRINTS" id="PR00411">
    <property type="entry name" value="PNDRDTASEI"/>
</dbReference>
<dbReference type="OrthoDB" id="9806724at2"/>
<dbReference type="InterPro" id="IPR003953">
    <property type="entry name" value="FAD-dep_OxRdtase_2_FAD-bd"/>
</dbReference>
<comment type="similarity">
    <text evidence="3">Belongs to the FAD-dependent oxidoreductase 2 family. FRD/SDH subfamily.</text>
</comment>
<dbReference type="EC" id="1.3.99.33" evidence="4"/>
<comment type="caution">
    <text evidence="11">The sequence shown here is derived from an EMBL/GenBank/DDBJ whole genome shotgun (WGS) entry which is preliminary data.</text>
</comment>
<organism evidence="11 12">
    <name type="scientific">Loigolactobacillus rennini DSM 20253</name>
    <dbReference type="NCBI Taxonomy" id="1423796"/>
    <lineage>
        <taxon>Bacteria</taxon>
        <taxon>Bacillati</taxon>
        <taxon>Bacillota</taxon>
        <taxon>Bacilli</taxon>
        <taxon>Lactobacillales</taxon>
        <taxon>Lactobacillaceae</taxon>
        <taxon>Loigolactobacillus</taxon>
    </lineage>
</organism>
<keyword evidence="12" id="KW-1185">Reference proteome</keyword>
<dbReference type="Gene3D" id="3.90.700.10">
    <property type="entry name" value="Succinate dehydrogenase/fumarate reductase flavoprotein, catalytic domain"/>
    <property type="match status" value="1"/>
</dbReference>
<dbReference type="PATRIC" id="fig|1423796.3.peg.322"/>
<dbReference type="Pfam" id="PF04205">
    <property type="entry name" value="FMN_bind"/>
    <property type="match status" value="1"/>
</dbReference>
<keyword evidence="8" id="KW-0560">Oxidoreductase</keyword>
<reference evidence="11 12" key="1">
    <citation type="journal article" date="2015" name="Genome Announc.">
        <title>Expanding the biotechnology potential of lactobacilli through comparative genomics of 213 strains and associated genera.</title>
        <authorList>
            <person name="Sun Z."/>
            <person name="Harris H.M."/>
            <person name="McCann A."/>
            <person name="Guo C."/>
            <person name="Argimon S."/>
            <person name="Zhang W."/>
            <person name="Yang X."/>
            <person name="Jeffery I.B."/>
            <person name="Cooney J.C."/>
            <person name="Kagawa T.F."/>
            <person name="Liu W."/>
            <person name="Song Y."/>
            <person name="Salvetti E."/>
            <person name="Wrobel A."/>
            <person name="Rasinkangas P."/>
            <person name="Parkhill J."/>
            <person name="Rea M.C."/>
            <person name="O'Sullivan O."/>
            <person name="Ritari J."/>
            <person name="Douillard F.P."/>
            <person name="Paul Ross R."/>
            <person name="Yang R."/>
            <person name="Briner A.E."/>
            <person name="Felis G.E."/>
            <person name="de Vos W.M."/>
            <person name="Barrangou R."/>
            <person name="Klaenhammer T.R."/>
            <person name="Caufield P.W."/>
            <person name="Cui Y."/>
            <person name="Zhang H."/>
            <person name="O'Toole P.W."/>
        </authorList>
    </citation>
    <scope>NUCLEOTIDE SEQUENCE [LARGE SCALE GENOMIC DNA]</scope>
    <source>
        <strain evidence="11 12">DSM 20253</strain>
    </source>
</reference>
<dbReference type="InterPro" id="IPR027477">
    <property type="entry name" value="Succ_DH/fumarate_Rdtase_cat_sf"/>
</dbReference>
<name>A0A0R2DH84_9LACO</name>
<dbReference type="Gene3D" id="3.50.50.60">
    <property type="entry name" value="FAD/NAD(P)-binding domain"/>
    <property type="match status" value="1"/>
</dbReference>
<keyword evidence="6" id="KW-0285">Flavoprotein</keyword>